<dbReference type="Proteomes" id="UP001055093">
    <property type="component" value="Unassembled WGS sequence"/>
</dbReference>
<organism evidence="2 3">
    <name type="scientific">Methylorubrum suomiense</name>
    <dbReference type="NCBI Taxonomy" id="144191"/>
    <lineage>
        <taxon>Bacteria</taxon>
        <taxon>Pseudomonadati</taxon>
        <taxon>Pseudomonadota</taxon>
        <taxon>Alphaproteobacteria</taxon>
        <taxon>Hyphomicrobiales</taxon>
        <taxon>Methylobacteriaceae</taxon>
        <taxon>Methylorubrum</taxon>
    </lineage>
</organism>
<gene>
    <name evidence="2" type="ORF">BGCPKDLD_2635</name>
</gene>
<evidence type="ECO:0000256" key="1">
    <source>
        <dbReference type="SAM" id="MobiDB-lite"/>
    </source>
</evidence>
<feature type="compositionally biased region" description="Polar residues" evidence="1">
    <location>
        <begin position="37"/>
        <end position="58"/>
    </location>
</feature>
<accession>A0ABQ4UXA4</accession>
<comment type="caution">
    <text evidence="2">The sequence shown here is derived from an EMBL/GenBank/DDBJ whole genome shotgun (WGS) entry which is preliminary data.</text>
</comment>
<proteinExistence type="predicted"/>
<evidence type="ECO:0000313" key="3">
    <source>
        <dbReference type="Proteomes" id="UP001055093"/>
    </source>
</evidence>
<evidence type="ECO:0008006" key="4">
    <source>
        <dbReference type="Google" id="ProtNLM"/>
    </source>
</evidence>
<evidence type="ECO:0000313" key="2">
    <source>
        <dbReference type="EMBL" id="GJE76044.1"/>
    </source>
</evidence>
<reference evidence="2" key="2">
    <citation type="submission" date="2021-08" db="EMBL/GenBank/DDBJ databases">
        <authorList>
            <person name="Tani A."/>
            <person name="Ola A."/>
            <person name="Ogura Y."/>
            <person name="Katsura K."/>
            <person name="Hayashi T."/>
        </authorList>
    </citation>
    <scope>NUCLEOTIDE SEQUENCE</scope>
    <source>
        <strain evidence="2">DSM 14458</strain>
    </source>
</reference>
<dbReference type="EMBL" id="BPRE01000007">
    <property type="protein sequence ID" value="GJE76044.1"/>
    <property type="molecule type" value="Genomic_DNA"/>
</dbReference>
<sequence>MDLLGIEAFRGEKLSRQFCDETLFRKIFSDNDDRFGSSRNAQGDENNENAQQMPRNNF</sequence>
<reference evidence="2" key="1">
    <citation type="journal article" date="2021" name="Front. Microbiol.">
        <title>Comprehensive Comparative Genomics and Phenotyping of Methylobacterium Species.</title>
        <authorList>
            <person name="Alessa O."/>
            <person name="Ogura Y."/>
            <person name="Fujitani Y."/>
            <person name="Takami H."/>
            <person name="Hayashi T."/>
            <person name="Sahin N."/>
            <person name="Tani A."/>
        </authorList>
    </citation>
    <scope>NUCLEOTIDE SEQUENCE</scope>
    <source>
        <strain evidence="2">DSM 14458</strain>
    </source>
</reference>
<protein>
    <recommendedName>
        <fullName evidence="4">Transposase</fullName>
    </recommendedName>
</protein>
<name>A0ABQ4UXA4_9HYPH</name>
<feature type="region of interest" description="Disordered" evidence="1">
    <location>
        <begin position="30"/>
        <end position="58"/>
    </location>
</feature>
<keyword evidence="3" id="KW-1185">Reference proteome</keyword>